<dbReference type="Pfam" id="PF00459">
    <property type="entry name" value="Inositol_P"/>
    <property type="match status" value="1"/>
</dbReference>
<dbReference type="Gene3D" id="3.40.190.80">
    <property type="match status" value="1"/>
</dbReference>
<dbReference type="Proteomes" id="UP000326331">
    <property type="component" value="Chromosome"/>
</dbReference>
<dbReference type="PANTHER" id="PTHR20854:SF4">
    <property type="entry name" value="INOSITOL-1-MONOPHOSPHATASE-RELATED"/>
    <property type="match status" value="1"/>
</dbReference>
<keyword evidence="5" id="KW-0460">Magnesium</keyword>
<reference evidence="7 8" key="1">
    <citation type="submission" date="2019-08" db="EMBL/GenBank/DDBJ databases">
        <authorList>
            <person name="Toschakov S.V."/>
        </authorList>
    </citation>
    <scope>NUCLEOTIDE SEQUENCE [LARGE SCALE GENOMIC DNA]</scope>
    <source>
        <strain evidence="7 8">3753O</strain>
    </source>
</reference>
<dbReference type="InterPro" id="IPR020550">
    <property type="entry name" value="Inositol_monophosphatase_CS"/>
</dbReference>
<dbReference type="EMBL" id="CP042829">
    <property type="protein sequence ID" value="QFG04222.1"/>
    <property type="molecule type" value="Genomic_DNA"/>
</dbReference>
<dbReference type="SUPFAM" id="SSF56655">
    <property type="entry name" value="Carbohydrate phosphatase"/>
    <property type="match status" value="1"/>
</dbReference>
<dbReference type="PROSITE" id="PS00629">
    <property type="entry name" value="IMP_1"/>
    <property type="match status" value="1"/>
</dbReference>
<evidence type="ECO:0000256" key="6">
    <source>
        <dbReference type="SAM" id="MobiDB-lite"/>
    </source>
</evidence>
<comment type="catalytic activity">
    <reaction evidence="1">
        <text>a myo-inositol phosphate + H2O = myo-inositol + phosphate</text>
        <dbReference type="Rhea" id="RHEA:24056"/>
        <dbReference type="ChEBI" id="CHEBI:15377"/>
        <dbReference type="ChEBI" id="CHEBI:17268"/>
        <dbReference type="ChEBI" id="CHEBI:43474"/>
        <dbReference type="ChEBI" id="CHEBI:84139"/>
        <dbReference type="EC" id="3.1.3.25"/>
    </reaction>
</comment>
<dbReference type="PROSITE" id="PS00630">
    <property type="entry name" value="IMP_2"/>
    <property type="match status" value="1"/>
</dbReference>
<reference evidence="7 8" key="2">
    <citation type="submission" date="2019-10" db="EMBL/GenBank/DDBJ databases">
        <title>Thermopilla bonchosmolovskayae gen. nov., sp. nov., a moderately thermophilic Chloroflexi bacterium from a Chukotka hot spring (Arctic, Russia), representing a novel classis Thermopillaia, which include previously uncultivated lineage OLB14.</title>
        <authorList>
            <person name="Kochetkova T.V."/>
            <person name="Zayulina K.S."/>
            <person name="Zhigarkov V.S."/>
            <person name="Minaev N.V."/>
            <person name="Novikov A."/>
            <person name="Toshchakov S.V."/>
            <person name="Elcheninov A.G."/>
            <person name="Kublanov I.V."/>
        </authorList>
    </citation>
    <scope>NUCLEOTIDE SEQUENCE [LARGE SCALE GENOMIC DNA]</scope>
    <source>
        <strain evidence="7 8">3753O</strain>
    </source>
</reference>
<dbReference type="PRINTS" id="PR00377">
    <property type="entry name" value="IMPHPHTASES"/>
</dbReference>
<gene>
    <name evidence="7" type="ORF">Tbon_13375</name>
</gene>
<accession>A0ABX6C4P2</accession>
<evidence type="ECO:0000313" key="7">
    <source>
        <dbReference type="EMBL" id="QFG04222.1"/>
    </source>
</evidence>
<evidence type="ECO:0000313" key="8">
    <source>
        <dbReference type="Proteomes" id="UP000326331"/>
    </source>
</evidence>
<keyword evidence="4" id="KW-0378">Hydrolase</keyword>
<evidence type="ECO:0000256" key="5">
    <source>
        <dbReference type="ARBA" id="ARBA00022842"/>
    </source>
</evidence>
<dbReference type="Gene3D" id="3.30.540.10">
    <property type="entry name" value="Fructose-1,6-Bisphosphatase, subunit A, domain 1"/>
    <property type="match status" value="1"/>
</dbReference>
<feature type="region of interest" description="Disordered" evidence="6">
    <location>
        <begin position="1"/>
        <end position="26"/>
    </location>
</feature>
<sequence>MGPRPRGEPPRPPEEGRVSDADLPRSAAGGDALEIARHCARVARDIIRSAASHADVTAVKGRGNVVTATDLAVERAVMTILREHFPGHAILSEETASATPTDGWTWVIDPLDGTKNFSRGIAHFAFTLALCVDDEPVLGLTTHPLLGLEVVAIAGGGCTVDGHRAVLRPCPTVADAVVAMDLGYNADRARRQIELAAHLWPGMQSLRIPGSAALGFAGLAAGWWDLYLHSDLQPWDLAAGLLIVREAGGVVLARDGTPAAMASRAVIAGTGTAVRDALARAGELPVT</sequence>
<evidence type="ECO:0000256" key="2">
    <source>
        <dbReference type="ARBA" id="ARBA00013106"/>
    </source>
</evidence>
<name>A0ABX6C4P2_9CHLR</name>
<evidence type="ECO:0000256" key="1">
    <source>
        <dbReference type="ARBA" id="ARBA00001033"/>
    </source>
</evidence>
<feature type="compositionally biased region" description="Basic and acidic residues" evidence="6">
    <location>
        <begin position="1"/>
        <end position="23"/>
    </location>
</feature>
<organism evidence="7 8">
    <name type="scientific">Tepidiforma bonchosmolovskayae</name>
    <dbReference type="NCBI Taxonomy" id="2601677"/>
    <lineage>
        <taxon>Bacteria</taxon>
        <taxon>Bacillati</taxon>
        <taxon>Chloroflexota</taxon>
        <taxon>Tepidiformia</taxon>
        <taxon>Tepidiformales</taxon>
        <taxon>Tepidiformaceae</taxon>
        <taxon>Tepidiforma</taxon>
    </lineage>
</organism>
<dbReference type="EC" id="3.1.3.25" evidence="2"/>
<dbReference type="InterPro" id="IPR000760">
    <property type="entry name" value="Inositol_monophosphatase-like"/>
</dbReference>
<protein>
    <recommendedName>
        <fullName evidence="2">inositol-phosphate phosphatase</fullName>
        <ecNumber evidence="2">3.1.3.25</ecNumber>
    </recommendedName>
</protein>
<evidence type="ECO:0000256" key="4">
    <source>
        <dbReference type="ARBA" id="ARBA00022801"/>
    </source>
</evidence>
<keyword evidence="3" id="KW-0479">Metal-binding</keyword>
<keyword evidence="8" id="KW-1185">Reference proteome</keyword>
<dbReference type="InterPro" id="IPR020583">
    <property type="entry name" value="Inositol_monoP_metal-BS"/>
</dbReference>
<dbReference type="PANTHER" id="PTHR20854">
    <property type="entry name" value="INOSITOL MONOPHOSPHATASE"/>
    <property type="match status" value="1"/>
</dbReference>
<evidence type="ECO:0000256" key="3">
    <source>
        <dbReference type="ARBA" id="ARBA00022723"/>
    </source>
</evidence>
<proteinExistence type="predicted"/>